<evidence type="ECO:0000313" key="7">
    <source>
        <dbReference type="Proteomes" id="UP000249005"/>
    </source>
</evidence>
<gene>
    <name evidence="6" type="primary">nemR_1</name>
    <name evidence="6" type="ORF">NCTC12151_01509</name>
</gene>
<dbReference type="EMBL" id="LS483470">
    <property type="protein sequence ID" value="SQI40053.1"/>
    <property type="molecule type" value="Genomic_DNA"/>
</dbReference>
<dbReference type="RefSeq" id="WP_170126506.1">
    <property type="nucleotide sequence ID" value="NZ_LR698987.1"/>
</dbReference>
<keyword evidence="3" id="KW-0804">Transcription</keyword>
<evidence type="ECO:0000259" key="5">
    <source>
        <dbReference type="PROSITE" id="PS50977"/>
    </source>
</evidence>
<dbReference type="Proteomes" id="UP000249005">
    <property type="component" value="Chromosome 1"/>
</dbReference>
<keyword evidence="7" id="KW-1185">Reference proteome</keyword>
<dbReference type="InterPro" id="IPR023772">
    <property type="entry name" value="DNA-bd_HTH_TetR-type_CS"/>
</dbReference>
<dbReference type="PROSITE" id="PS01081">
    <property type="entry name" value="HTH_TETR_1"/>
    <property type="match status" value="1"/>
</dbReference>
<keyword evidence="1" id="KW-0805">Transcription regulation</keyword>
<dbReference type="InterPro" id="IPR009057">
    <property type="entry name" value="Homeodomain-like_sf"/>
</dbReference>
<dbReference type="AlphaFoldDB" id="A0A2X4UM95"/>
<dbReference type="Pfam" id="PF00440">
    <property type="entry name" value="TetR_N"/>
    <property type="match status" value="1"/>
</dbReference>
<accession>A0A2X4UM95</accession>
<evidence type="ECO:0000256" key="1">
    <source>
        <dbReference type="ARBA" id="ARBA00023015"/>
    </source>
</evidence>
<dbReference type="FunFam" id="1.10.10.60:FF:000141">
    <property type="entry name" value="TetR family transcriptional regulator"/>
    <property type="match status" value="1"/>
</dbReference>
<dbReference type="SUPFAM" id="SSF46689">
    <property type="entry name" value="Homeodomain-like"/>
    <property type="match status" value="1"/>
</dbReference>
<dbReference type="PROSITE" id="PS50977">
    <property type="entry name" value="HTH_TETR_2"/>
    <property type="match status" value="1"/>
</dbReference>
<organism evidence="6 7">
    <name type="scientific">Leminorella richardii</name>
    <dbReference type="NCBI Taxonomy" id="158841"/>
    <lineage>
        <taxon>Bacteria</taxon>
        <taxon>Pseudomonadati</taxon>
        <taxon>Pseudomonadota</taxon>
        <taxon>Gammaproteobacteria</taxon>
        <taxon>Enterobacterales</taxon>
        <taxon>Budviciaceae</taxon>
        <taxon>Leminorella</taxon>
    </lineage>
</organism>
<dbReference type="PANTHER" id="PTHR43479:SF11">
    <property type="entry name" value="ACREF_ENVCD OPERON REPRESSOR-RELATED"/>
    <property type="match status" value="1"/>
</dbReference>
<dbReference type="InterPro" id="IPR049149">
    <property type="entry name" value="TetR/AcrR_C"/>
</dbReference>
<proteinExistence type="predicted"/>
<dbReference type="PRINTS" id="PR00455">
    <property type="entry name" value="HTHTETR"/>
</dbReference>
<dbReference type="KEGG" id="lri:NCTC12151_01509"/>
<evidence type="ECO:0000256" key="2">
    <source>
        <dbReference type="ARBA" id="ARBA00023125"/>
    </source>
</evidence>
<dbReference type="Gene3D" id="1.10.357.10">
    <property type="entry name" value="Tetracycline Repressor, domain 2"/>
    <property type="match status" value="1"/>
</dbReference>
<dbReference type="PANTHER" id="PTHR43479">
    <property type="entry name" value="ACREF/ENVCD OPERON REPRESSOR-RELATED"/>
    <property type="match status" value="1"/>
</dbReference>
<dbReference type="GO" id="GO:0003677">
    <property type="term" value="F:DNA binding"/>
    <property type="evidence" value="ECO:0007669"/>
    <property type="project" value="UniProtKB-UniRule"/>
</dbReference>
<feature type="domain" description="HTH tetR-type" evidence="5">
    <location>
        <begin position="8"/>
        <end position="68"/>
    </location>
</feature>
<evidence type="ECO:0000313" key="6">
    <source>
        <dbReference type="EMBL" id="SQI40053.1"/>
    </source>
</evidence>
<dbReference type="InterPro" id="IPR001647">
    <property type="entry name" value="HTH_TetR"/>
</dbReference>
<sequence>MRIVKAPEVRRTEILSVAERLFQMKGYEKTSVDEIVRTAEIAKGTFYHYFKSKEEILDALTERLVADMAHESRLIANNGDLNAVEKIVSIISKQSALAAERQSVVDGMHHPTNKALHDRINVETVRVFGPILAEVVSQGNRDGIFHVDDPLSTVQFILAGSQCLFGEGTFNWSAAEEQARKQAMLTLIERTFAAEPGSLSAVLQTVLSPKKPLQNAF</sequence>
<evidence type="ECO:0000256" key="4">
    <source>
        <dbReference type="PROSITE-ProRule" id="PRU00335"/>
    </source>
</evidence>
<reference evidence="6 7" key="1">
    <citation type="submission" date="2018-06" db="EMBL/GenBank/DDBJ databases">
        <authorList>
            <consortium name="Pathogen Informatics"/>
            <person name="Doyle S."/>
        </authorList>
    </citation>
    <scope>NUCLEOTIDE SEQUENCE [LARGE SCALE GENOMIC DNA]</scope>
    <source>
        <strain evidence="6 7">NCTC12151</strain>
    </source>
</reference>
<keyword evidence="2 4" id="KW-0238">DNA-binding</keyword>
<dbReference type="InterPro" id="IPR050624">
    <property type="entry name" value="HTH-type_Tx_Regulator"/>
</dbReference>
<feature type="DNA-binding region" description="H-T-H motif" evidence="4">
    <location>
        <begin position="31"/>
        <end position="50"/>
    </location>
</feature>
<evidence type="ECO:0000256" key="3">
    <source>
        <dbReference type="ARBA" id="ARBA00023163"/>
    </source>
</evidence>
<name>A0A2X4UM95_9GAMM</name>
<dbReference type="Pfam" id="PF21303">
    <property type="entry name" value="TetR_C_39"/>
    <property type="match status" value="1"/>
</dbReference>
<protein>
    <submittedName>
        <fullName evidence="6">HTH-type transcriptional repressor nemR</fullName>
    </submittedName>
</protein>